<dbReference type="STRING" id="1120955.SAMN03080610_02943"/>
<dbReference type="SMART" id="SM00554">
    <property type="entry name" value="FAS1"/>
    <property type="match status" value="1"/>
</dbReference>
<dbReference type="Gene3D" id="2.30.180.10">
    <property type="entry name" value="FAS1 domain"/>
    <property type="match status" value="1"/>
</dbReference>
<dbReference type="GO" id="GO:0030198">
    <property type="term" value="P:extracellular matrix organization"/>
    <property type="evidence" value="ECO:0007669"/>
    <property type="project" value="TreeGrafter"/>
</dbReference>
<gene>
    <name evidence="3" type="ORF">SAMN03080610_02943</name>
</gene>
<dbReference type="FunFam" id="2.30.180.10:FF:000014">
    <property type="entry name" value="Stabilin 1"/>
    <property type="match status" value="1"/>
</dbReference>
<dbReference type="RefSeq" id="WP_170130567.1">
    <property type="nucleotide sequence ID" value="NZ_FMVW01000007.1"/>
</dbReference>
<dbReference type="PROSITE" id="PS50213">
    <property type="entry name" value="FAS1"/>
    <property type="match status" value="1"/>
</dbReference>
<dbReference type="InterPro" id="IPR050904">
    <property type="entry name" value="Adhesion/Biosynth-related"/>
</dbReference>
<organism evidence="3 4">
    <name type="scientific">Afifella marina DSM 2698</name>
    <dbReference type="NCBI Taxonomy" id="1120955"/>
    <lineage>
        <taxon>Bacteria</taxon>
        <taxon>Pseudomonadati</taxon>
        <taxon>Pseudomonadota</taxon>
        <taxon>Alphaproteobacteria</taxon>
        <taxon>Hyphomicrobiales</taxon>
        <taxon>Afifellaceae</taxon>
        <taxon>Afifella</taxon>
    </lineage>
</organism>
<dbReference type="AlphaFoldDB" id="A0A1G5NZ56"/>
<dbReference type="GO" id="GO:0007155">
    <property type="term" value="P:cell adhesion"/>
    <property type="evidence" value="ECO:0007669"/>
    <property type="project" value="TreeGrafter"/>
</dbReference>
<evidence type="ECO:0000313" key="3">
    <source>
        <dbReference type="EMBL" id="SCZ42583.1"/>
    </source>
</evidence>
<dbReference type="InterPro" id="IPR036378">
    <property type="entry name" value="FAS1_dom_sf"/>
</dbReference>
<proteinExistence type="predicted"/>
<evidence type="ECO:0000259" key="2">
    <source>
        <dbReference type="PROSITE" id="PS50213"/>
    </source>
</evidence>
<dbReference type="GO" id="GO:0005615">
    <property type="term" value="C:extracellular space"/>
    <property type="evidence" value="ECO:0007669"/>
    <property type="project" value="TreeGrafter"/>
</dbReference>
<dbReference type="InterPro" id="IPR000782">
    <property type="entry name" value="FAS1_domain"/>
</dbReference>
<evidence type="ECO:0000313" key="4">
    <source>
        <dbReference type="Proteomes" id="UP000199347"/>
    </source>
</evidence>
<dbReference type="EMBL" id="FMVW01000007">
    <property type="protein sequence ID" value="SCZ42583.1"/>
    <property type="molecule type" value="Genomic_DNA"/>
</dbReference>
<name>A0A1G5NZ56_AFIMA</name>
<keyword evidence="1" id="KW-0732">Signal</keyword>
<reference evidence="3 4" key="1">
    <citation type="submission" date="2016-10" db="EMBL/GenBank/DDBJ databases">
        <authorList>
            <person name="de Groot N.N."/>
        </authorList>
    </citation>
    <scope>NUCLEOTIDE SEQUENCE [LARGE SCALE GENOMIC DNA]</scope>
    <source>
        <strain evidence="3 4">DSM 2698</strain>
    </source>
</reference>
<dbReference type="GO" id="GO:0031012">
    <property type="term" value="C:extracellular matrix"/>
    <property type="evidence" value="ECO:0007669"/>
    <property type="project" value="TreeGrafter"/>
</dbReference>
<accession>A0A1G5NZ56</accession>
<dbReference type="Proteomes" id="UP000199347">
    <property type="component" value="Unassembled WGS sequence"/>
</dbReference>
<dbReference type="GO" id="GO:0050839">
    <property type="term" value="F:cell adhesion molecule binding"/>
    <property type="evidence" value="ECO:0007669"/>
    <property type="project" value="TreeGrafter"/>
</dbReference>
<evidence type="ECO:0000256" key="1">
    <source>
        <dbReference type="SAM" id="SignalP"/>
    </source>
</evidence>
<sequence>MRNHLKILAAAAVVGLGLQSAPALAAEANLWGAIETRPELSSLAEAIETAGLKETLQGDEPLTLLAPDNVAFEQLPSELEEMLKKPDSKETLAALLRHHIVEAALPTKSFDGETEVETLDGSKLTVTSIGDQLMVGEARIRKADIAASNGLIDVIDKVLVPEGLIVPASGAE</sequence>
<feature type="signal peptide" evidence="1">
    <location>
        <begin position="1"/>
        <end position="25"/>
    </location>
</feature>
<dbReference type="PANTHER" id="PTHR10900:SF124">
    <property type="entry name" value="FI05614P"/>
    <property type="match status" value="1"/>
</dbReference>
<feature type="chain" id="PRO_5011454725" evidence="1">
    <location>
        <begin position="26"/>
        <end position="172"/>
    </location>
</feature>
<dbReference type="Pfam" id="PF02469">
    <property type="entry name" value="Fasciclin"/>
    <property type="match status" value="1"/>
</dbReference>
<dbReference type="PANTHER" id="PTHR10900">
    <property type="entry name" value="PERIOSTIN-RELATED"/>
    <property type="match status" value="1"/>
</dbReference>
<dbReference type="SUPFAM" id="SSF82153">
    <property type="entry name" value="FAS1 domain"/>
    <property type="match status" value="1"/>
</dbReference>
<feature type="domain" description="FAS1" evidence="2">
    <location>
        <begin position="27"/>
        <end position="159"/>
    </location>
</feature>
<protein>
    <submittedName>
        <fullName evidence="3">Uncaracterized surface protein containing fasciclin (FAS1) repeats</fullName>
    </submittedName>
</protein>
<keyword evidence="4" id="KW-1185">Reference proteome</keyword>